<feature type="region of interest" description="Disordered" evidence="1">
    <location>
        <begin position="127"/>
        <end position="193"/>
    </location>
</feature>
<gene>
    <name evidence="2" type="ORF">B0H16DRAFT_1484867</name>
</gene>
<evidence type="ECO:0000313" key="2">
    <source>
        <dbReference type="EMBL" id="KAJ7697095.1"/>
    </source>
</evidence>
<name>A0AAD7DQ62_9AGAR</name>
<comment type="caution">
    <text evidence="2">The sequence shown here is derived from an EMBL/GenBank/DDBJ whole genome shotgun (WGS) entry which is preliminary data.</text>
</comment>
<dbReference type="Proteomes" id="UP001215598">
    <property type="component" value="Unassembled WGS sequence"/>
</dbReference>
<sequence length="193" mass="21003">MEVAWEVSGPFFVDCLLTAQKALIPPGLIKLSTEKGHRPQARQNNLNIRHQMEVAWEEALIPPGLIKLSTGKGHRPQARQNNLKIRHQTEVAWEVGGPSIQQELQVHQKLNQYETFLFFDAPSLMATSGQRSGGRSGARDTFFDGGDVGDTVEHRSTTDDDDGDSNGGSDGERVSGTAVGHSIELVDGVGHLP</sequence>
<evidence type="ECO:0000256" key="1">
    <source>
        <dbReference type="SAM" id="MobiDB-lite"/>
    </source>
</evidence>
<protein>
    <submittedName>
        <fullName evidence="2">Uncharacterized protein</fullName>
    </submittedName>
</protein>
<organism evidence="2 3">
    <name type="scientific">Mycena metata</name>
    <dbReference type="NCBI Taxonomy" id="1033252"/>
    <lineage>
        <taxon>Eukaryota</taxon>
        <taxon>Fungi</taxon>
        <taxon>Dikarya</taxon>
        <taxon>Basidiomycota</taxon>
        <taxon>Agaricomycotina</taxon>
        <taxon>Agaricomycetes</taxon>
        <taxon>Agaricomycetidae</taxon>
        <taxon>Agaricales</taxon>
        <taxon>Marasmiineae</taxon>
        <taxon>Mycenaceae</taxon>
        <taxon>Mycena</taxon>
    </lineage>
</organism>
<dbReference type="EMBL" id="JARKIB010000617">
    <property type="protein sequence ID" value="KAJ7697095.1"/>
    <property type="molecule type" value="Genomic_DNA"/>
</dbReference>
<evidence type="ECO:0000313" key="3">
    <source>
        <dbReference type="Proteomes" id="UP001215598"/>
    </source>
</evidence>
<proteinExistence type="predicted"/>
<keyword evidence="3" id="KW-1185">Reference proteome</keyword>
<accession>A0AAD7DQ62</accession>
<reference evidence="2" key="1">
    <citation type="submission" date="2023-03" db="EMBL/GenBank/DDBJ databases">
        <title>Massive genome expansion in bonnet fungi (Mycena s.s.) driven by repeated elements and novel gene families across ecological guilds.</title>
        <authorList>
            <consortium name="Lawrence Berkeley National Laboratory"/>
            <person name="Harder C.B."/>
            <person name="Miyauchi S."/>
            <person name="Viragh M."/>
            <person name="Kuo A."/>
            <person name="Thoen E."/>
            <person name="Andreopoulos B."/>
            <person name="Lu D."/>
            <person name="Skrede I."/>
            <person name="Drula E."/>
            <person name="Henrissat B."/>
            <person name="Morin E."/>
            <person name="Kohler A."/>
            <person name="Barry K."/>
            <person name="LaButti K."/>
            <person name="Morin E."/>
            <person name="Salamov A."/>
            <person name="Lipzen A."/>
            <person name="Mereny Z."/>
            <person name="Hegedus B."/>
            <person name="Baldrian P."/>
            <person name="Stursova M."/>
            <person name="Weitz H."/>
            <person name="Taylor A."/>
            <person name="Grigoriev I.V."/>
            <person name="Nagy L.G."/>
            <person name="Martin F."/>
            <person name="Kauserud H."/>
        </authorList>
    </citation>
    <scope>NUCLEOTIDE SEQUENCE</scope>
    <source>
        <strain evidence="2">CBHHK182m</strain>
    </source>
</reference>
<dbReference type="AlphaFoldDB" id="A0AAD7DQ62"/>